<evidence type="ECO:0000256" key="1">
    <source>
        <dbReference type="SAM" id="MobiDB-lite"/>
    </source>
</evidence>
<dbReference type="EMBL" id="CAJVPQ010000629">
    <property type="protein sequence ID" value="CAG8497993.1"/>
    <property type="molecule type" value="Genomic_DNA"/>
</dbReference>
<proteinExistence type="predicted"/>
<sequence length="46" mass="5546">MPQKISIKDDTLYRWLSQLKKSKNLKQRCRPERSKVLSLKKQHHLG</sequence>
<evidence type="ECO:0000313" key="3">
    <source>
        <dbReference type="Proteomes" id="UP000789570"/>
    </source>
</evidence>
<gene>
    <name evidence="2" type="ORF">FCALED_LOCUS3556</name>
</gene>
<reference evidence="2" key="1">
    <citation type="submission" date="2021-06" db="EMBL/GenBank/DDBJ databases">
        <authorList>
            <person name="Kallberg Y."/>
            <person name="Tangrot J."/>
            <person name="Rosling A."/>
        </authorList>
    </citation>
    <scope>NUCLEOTIDE SEQUENCE</scope>
    <source>
        <strain evidence="2">UK204</strain>
    </source>
</reference>
<dbReference type="AlphaFoldDB" id="A0A9N8ZJN0"/>
<organism evidence="2 3">
    <name type="scientific">Funneliformis caledonium</name>
    <dbReference type="NCBI Taxonomy" id="1117310"/>
    <lineage>
        <taxon>Eukaryota</taxon>
        <taxon>Fungi</taxon>
        <taxon>Fungi incertae sedis</taxon>
        <taxon>Mucoromycota</taxon>
        <taxon>Glomeromycotina</taxon>
        <taxon>Glomeromycetes</taxon>
        <taxon>Glomerales</taxon>
        <taxon>Glomeraceae</taxon>
        <taxon>Funneliformis</taxon>
    </lineage>
</organism>
<accession>A0A9N8ZJN0</accession>
<keyword evidence="3" id="KW-1185">Reference proteome</keyword>
<protein>
    <submittedName>
        <fullName evidence="2">16803_t:CDS:1</fullName>
    </submittedName>
</protein>
<dbReference type="Proteomes" id="UP000789570">
    <property type="component" value="Unassembled WGS sequence"/>
</dbReference>
<comment type="caution">
    <text evidence="2">The sequence shown here is derived from an EMBL/GenBank/DDBJ whole genome shotgun (WGS) entry which is preliminary data.</text>
</comment>
<name>A0A9N8ZJN0_9GLOM</name>
<evidence type="ECO:0000313" key="2">
    <source>
        <dbReference type="EMBL" id="CAG8497993.1"/>
    </source>
</evidence>
<feature type="region of interest" description="Disordered" evidence="1">
    <location>
        <begin position="24"/>
        <end position="46"/>
    </location>
</feature>